<protein>
    <submittedName>
        <fullName evidence="3">Uncharacterized protein</fullName>
    </submittedName>
</protein>
<gene>
    <name evidence="3" type="ORF">WH47_04197</name>
</gene>
<keyword evidence="1" id="KW-0175">Coiled coil</keyword>
<feature type="coiled-coil region" evidence="1">
    <location>
        <begin position="52"/>
        <end position="79"/>
    </location>
</feature>
<name>A0A0L7QVK0_9HYME</name>
<organism evidence="3 4">
    <name type="scientific">Habropoda laboriosa</name>
    <dbReference type="NCBI Taxonomy" id="597456"/>
    <lineage>
        <taxon>Eukaryota</taxon>
        <taxon>Metazoa</taxon>
        <taxon>Ecdysozoa</taxon>
        <taxon>Arthropoda</taxon>
        <taxon>Hexapoda</taxon>
        <taxon>Insecta</taxon>
        <taxon>Pterygota</taxon>
        <taxon>Neoptera</taxon>
        <taxon>Endopterygota</taxon>
        <taxon>Hymenoptera</taxon>
        <taxon>Apocrita</taxon>
        <taxon>Aculeata</taxon>
        <taxon>Apoidea</taxon>
        <taxon>Anthophila</taxon>
        <taxon>Apidae</taxon>
        <taxon>Habropoda</taxon>
    </lineage>
</organism>
<feature type="chain" id="PRO_5005574882" evidence="2">
    <location>
        <begin position="26"/>
        <end position="151"/>
    </location>
</feature>
<dbReference type="EMBL" id="KQ414727">
    <property type="protein sequence ID" value="KOC62536.1"/>
    <property type="molecule type" value="Genomic_DNA"/>
</dbReference>
<dbReference type="AlphaFoldDB" id="A0A0L7QVK0"/>
<evidence type="ECO:0000256" key="1">
    <source>
        <dbReference type="SAM" id="Coils"/>
    </source>
</evidence>
<evidence type="ECO:0000313" key="4">
    <source>
        <dbReference type="Proteomes" id="UP000053825"/>
    </source>
</evidence>
<accession>A0A0L7QVK0</accession>
<reference evidence="3 4" key="1">
    <citation type="submission" date="2015-07" db="EMBL/GenBank/DDBJ databases">
        <title>The genome of Habropoda laboriosa.</title>
        <authorList>
            <person name="Pan H."/>
            <person name="Kapheim K."/>
        </authorList>
    </citation>
    <scope>NUCLEOTIDE SEQUENCE [LARGE SCALE GENOMIC DNA]</scope>
    <source>
        <strain evidence="3">0110345459</strain>
    </source>
</reference>
<sequence>MTGSSSVKRTSLCLLALLLSCLSSGNILVVGEPEPIPSELLYSERFIKNAENLILLNKLKLIEEKKDMAEREKALDDEEMVIQSMLEARAKTKTRIQPGDYSVEELPTPNAVISQAQRSGKRTAISCEYPYLAILYILYPLRKEPLQFYIL</sequence>
<evidence type="ECO:0000313" key="3">
    <source>
        <dbReference type="EMBL" id="KOC62536.1"/>
    </source>
</evidence>
<feature type="signal peptide" evidence="2">
    <location>
        <begin position="1"/>
        <end position="25"/>
    </location>
</feature>
<proteinExistence type="predicted"/>
<dbReference type="Proteomes" id="UP000053825">
    <property type="component" value="Unassembled WGS sequence"/>
</dbReference>
<evidence type="ECO:0000256" key="2">
    <source>
        <dbReference type="SAM" id="SignalP"/>
    </source>
</evidence>
<keyword evidence="2" id="KW-0732">Signal</keyword>
<keyword evidence="4" id="KW-1185">Reference proteome</keyword>
<dbReference type="OrthoDB" id="6340140at2759"/>